<organism evidence="10 11">
    <name type="scientific">Candidatus Nephthysia bennettiae</name>
    <dbReference type="NCBI Taxonomy" id="3127016"/>
    <lineage>
        <taxon>Bacteria</taxon>
        <taxon>Bacillati</taxon>
        <taxon>Candidatus Dormiibacterota</taxon>
        <taxon>Candidatus Dormibacteria</taxon>
        <taxon>Candidatus Dormibacterales</taxon>
        <taxon>Candidatus Dormibacteraceae</taxon>
        <taxon>Candidatus Nephthysia</taxon>
    </lineage>
</organism>
<name>A0A934KD77_9BACT</name>
<reference evidence="10" key="1">
    <citation type="submission" date="2020-10" db="EMBL/GenBank/DDBJ databases">
        <title>Ca. Dormibacterota MAGs.</title>
        <authorList>
            <person name="Montgomery K."/>
        </authorList>
    </citation>
    <scope>NUCLEOTIDE SEQUENCE [LARGE SCALE GENOMIC DNA]</scope>
    <source>
        <strain evidence="10">SC8812_S17_10</strain>
    </source>
</reference>
<dbReference type="Proteomes" id="UP000612893">
    <property type="component" value="Unassembled WGS sequence"/>
</dbReference>
<evidence type="ECO:0000256" key="4">
    <source>
        <dbReference type="ARBA" id="ARBA00034521"/>
    </source>
</evidence>
<dbReference type="AlphaFoldDB" id="A0A934KD77"/>
<evidence type="ECO:0000313" key="11">
    <source>
        <dbReference type="Proteomes" id="UP000612893"/>
    </source>
</evidence>
<feature type="domain" description="Methyltransferase" evidence="9">
    <location>
        <begin position="76"/>
        <end position="193"/>
    </location>
</feature>
<keyword evidence="11" id="KW-1185">Reference proteome</keyword>
<evidence type="ECO:0000256" key="5">
    <source>
        <dbReference type="ARBA" id="ARBA00034545"/>
    </source>
</evidence>
<evidence type="ECO:0000259" key="9">
    <source>
        <dbReference type="Pfam" id="PF13847"/>
    </source>
</evidence>
<dbReference type="InterPro" id="IPR029063">
    <property type="entry name" value="SAM-dependent_MTases_sf"/>
</dbReference>
<proteinExistence type="inferred from homology"/>
<evidence type="ECO:0000256" key="2">
    <source>
        <dbReference type="ARBA" id="ARBA00022691"/>
    </source>
</evidence>
<accession>A0A934KD77</accession>
<keyword evidence="10" id="KW-0489">Methyltransferase</keyword>
<evidence type="ECO:0000256" key="3">
    <source>
        <dbReference type="ARBA" id="ARBA00034487"/>
    </source>
</evidence>
<dbReference type="EMBL" id="JAEKNR010000250">
    <property type="protein sequence ID" value="MBJ7601547.1"/>
    <property type="molecule type" value="Genomic_DNA"/>
</dbReference>
<evidence type="ECO:0000256" key="6">
    <source>
        <dbReference type="ARBA" id="ARBA00047941"/>
    </source>
</evidence>
<dbReference type="InterPro" id="IPR026669">
    <property type="entry name" value="Arsenite_MeTrfase-like"/>
</dbReference>
<dbReference type="Gene3D" id="3.40.50.150">
    <property type="entry name" value="Vaccinia Virus protein VP39"/>
    <property type="match status" value="1"/>
</dbReference>
<comment type="similarity">
    <text evidence="3">Belongs to the methyltransferase superfamily. Arsenite methyltransferase family.</text>
</comment>
<comment type="catalytic activity">
    <reaction evidence="6">
        <text>arsenic triglutathione + [thioredoxin]-dithiol + S-adenosyl-L-methionine + 2 H2O = methylarsonous acid + [thioredoxin]-disulfide + 3 glutathione + S-adenosyl-L-homocysteine + H(+)</text>
        <dbReference type="Rhea" id="RHEA:69460"/>
        <dbReference type="Rhea" id="RHEA-COMP:10698"/>
        <dbReference type="Rhea" id="RHEA-COMP:10700"/>
        <dbReference type="ChEBI" id="CHEBI:15377"/>
        <dbReference type="ChEBI" id="CHEBI:15378"/>
        <dbReference type="ChEBI" id="CHEBI:17826"/>
        <dbReference type="ChEBI" id="CHEBI:29950"/>
        <dbReference type="ChEBI" id="CHEBI:50058"/>
        <dbReference type="ChEBI" id="CHEBI:57856"/>
        <dbReference type="ChEBI" id="CHEBI:57925"/>
        <dbReference type="ChEBI" id="CHEBI:59789"/>
        <dbReference type="ChEBI" id="CHEBI:183640"/>
        <dbReference type="EC" id="2.1.1.137"/>
    </reaction>
</comment>
<evidence type="ECO:0000313" key="10">
    <source>
        <dbReference type="EMBL" id="MBJ7601547.1"/>
    </source>
</evidence>
<sequence>MAEILELVDLEELRREVREKYREVAEDPAGEYHFRTGRPHALRLGYPPSPLDRLPEEACEAFAGVGNPFYWGGPQPGERVIDLGSGAGMDSFLAALWVGPEGRVIGVDMTPQMIARSRELADQLGLENVEFREGFIEKLPIEDAWADLVISNGVINLCPDKLGVYREIHRILKPGGRMTIADICVEKPVPESALKDIDLWTG</sequence>
<comment type="caution">
    <text evidence="10">The sequence shown here is derived from an EMBL/GenBank/DDBJ whole genome shotgun (WGS) entry which is preliminary data.</text>
</comment>
<evidence type="ECO:0000256" key="7">
    <source>
        <dbReference type="ARBA" id="ARBA00047943"/>
    </source>
</evidence>
<dbReference type="RefSeq" id="WP_338205816.1">
    <property type="nucleotide sequence ID" value="NZ_JAEKNR010000250.1"/>
</dbReference>
<dbReference type="InterPro" id="IPR025714">
    <property type="entry name" value="Methyltranfer_dom"/>
</dbReference>
<dbReference type="GO" id="GO:0032259">
    <property type="term" value="P:methylation"/>
    <property type="evidence" value="ECO:0007669"/>
    <property type="project" value="UniProtKB-KW"/>
</dbReference>
<dbReference type="PANTHER" id="PTHR43675:SF8">
    <property type="entry name" value="ARSENITE METHYLTRANSFERASE"/>
    <property type="match status" value="1"/>
</dbReference>
<keyword evidence="1" id="KW-0808">Transferase</keyword>
<evidence type="ECO:0000256" key="1">
    <source>
        <dbReference type="ARBA" id="ARBA00022679"/>
    </source>
</evidence>
<dbReference type="Pfam" id="PF13847">
    <property type="entry name" value="Methyltransf_31"/>
    <property type="match status" value="1"/>
</dbReference>
<comment type="catalytic activity">
    <reaction evidence="8">
        <text>arsenic triglutathione + 3 [thioredoxin]-dithiol + 3 S-adenosyl-L-methionine = trimethylarsine + 3 [thioredoxin]-disulfide + 3 glutathione + 3 S-adenosyl-L-homocysteine + 3 H(+)</text>
        <dbReference type="Rhea" id="RHEA:69432"/>
        <dbReference type="Rhea" id="RHEA-COMP:10698"/>
        <dbReference type="Rhea" id="RHEA-COMP:10700"/>
        <dbReference type="ChEBI" id="CHEBI:15378"/>
        <dbReference type="ChEBI" id="CHEBI:27130"/>
        <dbReference type="ChEBI" id="CHEBI:29950"/>
        <dbReference type="ChEBI" id="CHEBI:50058"/>
        <dbReference type="ChEBI" id="CHEBI:57856"/>
        <dbReference type="ChEBI" id="CHEBI:57925"/>
        <dbReference type="ChEBI" id="CHEBI:59789"/>
        <dbReference type="ChEBI" id="CHEBI:183640"/>
        <dbReference type="EC" id="2.1.1.137"/>
    </reaction>
</comment>
<protein>
    <recommendedName>
        <fullName evidence="5">Arsenite methyltransferase</fullName>
        <ecNumber evidence="4">2.1.1.137</ecNumber>
    </recommendedName>
</protein>
<dbReference type="PANTHER" id="PTHR43675">
    <property type="entry name" value="ARSENITE METHYLTRANSFERASE"/>
    <property type="match status" value="1"/>
</dbReference>
<evidence type="ECO:0000256" key="8">
    <source>
        <dbReference type="ARBA" id="ARBA00048428"/>
    </source>
</evidence>
<keyword evidence="2" id="KW-0949">S-adenosyl-L-methionine</keyword>
<gene>
    <name evidence="10" type="ORF">JF922_26155</name>
</gene>
<dbReference type="GO" id="GO:0030791">
    <property type="term" value="F:arsenite methyltransferase activity"/>
    <property type="evidence" value="ECO:0007669"/>
    <property type="project" value="UniProtKB-EC"/>
</dbReference>
<dbReference type="EC" id="2.1.1.137" evidence="4"/>
<comment type="catalytic activity">
    <reaction evidence="7">
        <text>arsenic triglutathione + 2 [thioredoxin]-dithiol + 2 S-adenosyl-L-methionine + H2O = dimethylarsinous acid + 2 [thioredoxin]-disulfide + 3 glutathione + 2 S-adenosyl-L-homocysteine + 2 H(+)</text>
        <dbReference type="Rhea" id="RHEA:69464"/>
        <dbReference type="Rhea" id="RHEA-COMP:10698"/>
        <dbReference type="Rhea" id="RHEA-COMP:10700"/>
        <dbReference type="ChEBI" id="CHEBI:15377"/>
        <dbReference type="ChEBI" id="CHEBI:15378"/>
        <dbReference type="ChEBI" id="CHEBI:23808"/>
        <dbReference type="ChEBI" id="CHEBI:29950"/>
        <dbReference type="ChEBI" id="CHEBI:50058"/>
        <dbReference type="ChEBI" id="CHEBI:57856"/>
        <dbReference type="ChEBI" id="CHEBI:57925"/>
        <dbReference type="ChEBI" id="CHEBI:59789"/>
        <dbReference type="ChEBI" id="CHEBI:183640"/>
        <dbReference type="EC" id="2.1.1.137"/>
    </reaction>
</comment>
<dbReference type="CDD" id="cd02440">
    <property type="entry name" value="AdoMet_MTases"/>
    <property type="match status" value="1"/>
</dbReference>
<dbReference type="SUPFAM" id="SSF53335">
    <property type="entry name" value="S-adenosyl-L-methionine-dependent methyltransferases"/>
    <property type="match status" value="1"/>
</dbReference>